<evidence type="ECO:0000313" key="2">
    <source>
        <dbReference type="Proteomes" id="UP001501455"/>
    </source>
</evidence>
<protein>
    <recommendedName>
        <fullName evidence="3">Gamma-glutamyltransferase</fullName>
    </recommendedName>
</protein>
<evidence type="ECO:0008006" key="3">
    <source>
        <dbReference type="Google" id="ProtNLM"/>
    </source>
</evidence>
<dbReference type="InterPro" id="IPR043137">
    <property type="entry name" value="GGT_ssub_C"/>
</dbReference>
<name>A0ABP6U284_9ACTN</name>
<dbReference type="SUPFAM" id="SSF56235">
    <property type="entry name" value="N-terminal nucleophile aminohydrolases (Ntn hydrolases)"/>
    <property type="match status" value="1"/>
</dbReference>
<reference evidence="2" key="1">
    <citation type="journal article" date="2019" name="Int. J. Syst. Evol. Microbiol.">
        <title>The Global Catalogue of Microorganisms (GCM) 10K type strain sequencing project: providing services to taxonomists for standard genome sequencing and annotation.</title>
        <authorList>
            <consortium name="The Broad Institute Genomics Platform"/>
            <consortium name="The Broad Institute Genome Sequencing Center for Infectious Disease"/>
            <person name="Wu L."/>
            <person name="Ma J."/>
        </authorList>
    </citation>
    <scope>NUCLEOTIDE SEQUENCE [LARGE SCALE GENOMIC DNA]</scope>
    <source>
        <strain evidence="2">JCM 4816</strain>
    </source>
</reference>
<dbReference type="Proteomes" id="UP001501455">
    <property type="component" value="Unassembled WGS sequence"/>
</dbReference>
<evidence type="ECO:0000313" key="1">
    <source>
        <dbReference type="EMBL" id="GAA3501255.1"/>
    </source>
</evidence>
<dbReference type="EMBL" id="BAAAXF010000059">
    <property type="protein sequence ID" value="GAA3501255.1"/>
    <property type="molecule type" value="Genomic_DNA"/>
</dbReference>
<dbReference type="Gene3D" id="3.60.20.40">
    <property type="match status" value="1"/>
</dbReference>
<accession>A0ABP6U284</accession>
<keyword evidence="2" id="KW-1185">Reference proteome</keyword>
<comment type="caution">
    <text evidence="1">The sequence shown here is derived from an EMBL/GenBank/DDBJ whole genome shotgun (WGS) entry which is preliminary data.</text>
</comment>
<proteinExistence type="predicted"/>
<gene>
    <name evidence="1" type="ORF">GCM10019016_083620</name>
</gene>
<organism evidence="1 2">
    <name type="scientific">Streptomyces prasinosporus</name>
    <dbReference type="NCBI Taxonomy" id="68256"/>
    <lineage>
        <taxon>Bacteria</taxon>
        <taxon>Bacillati</taxon>
        <taxon>Actinomycetota</taxon>
        <taxon>Actinomycetes</taxon>
        <taxon>Kitasatosporales</taxon>
        <taxon>Streptomycetaceae</taxon>
        <taxon>Streptomyces</taxon>
        <taxon>Streptomyces albogriseolus group</taxon>
    </lineage>
</organism>
<dbReference type="InterPro" id="IPR029055">
    <property type="entry name" value="Ntn_hydrolases_N"/>
</dbReference>
<sequence length="51" mass="5452">MVEELRRRGHDVTVGDAWSEGRLCAVARDPDTGVLSAAANPRGQQGYAVGR</sequence>